<dbReference type="Gene3D" id="3.40.50.300">
    <property type="entry name" value="P-loop containing nucleotide triphosphate hydrolases"/>
    <property type="match status" value="1"/>
</dbReference>
<dbReference type="InterPro" id="IPR003959">
    <property type="entry name" value="ATPase_AAA_core"/>
</dbReference>
<accession>A0ABQ1FM02</accession>
<protein>
    <submittedName>
        <fullName evidence="4">ATPase</fullName>
    </submittedName>
</protein>
<gene>
    <name evidence="4" type="ORF">GCM10010981_04100</name>
</gene>
<dbReference type="InterPro" id="IPR038729">
    <property type="entry name" value="Rad50/SbcC_AAA"/>
</dbReference>
<dbReference type="InterPro" id="IPR027417">
    <property type="entry name" value="P-loop_NTPase"/>
</dbReference>
<evidence type="ECO:0000313" key="4">
    <source>
        <dbReference type="EMBL" id="GGA19296.1"/>
    </source>
</evidence>
<dbReference type="Proteomes" id="UP000620046">
    <property type="component" value="Unassembled WGS sequence"/>
</dbReference>
<evidence type="ECO:0000313" key="5">
    <source>
        <dbReference type="Proteomes" id="UP000620046"/>
    </source>
</evidence>
<dbReference type="SUPFAM" id="SSF52540">
    <property type="entry name" value="P-loop containing nucleoside triphosphate hydrolases"/>
    <property type="match status" value="1"/>
</dbReference>
<dbReference type="InterPro" id="IPR051396">
    <property type="entry name" value="Bact_Antivir_Def_Nuclease"/>
</dbReference>
<comment type="caution">
    <text evidence="4">The sequence shown here is derived from an EMBL/GenBank/DDBJ whole genome shotgun (WGS) entry which is preliminary data.</text>
</comment>
<proteinExistence type="predicted"/>
<feature type="compositionally biased region" description="Basic and acidic residues" evidence="1">
    <location>
        <begin position="125"/>
        <end position="138"/>
    </location>
</feature>
<dbReference type="EMBL" id="BMJA01000001">
    <property type="protein sequence ID" value="GGA19296.1"/>
    <property type="molecule type" value="Genomic_DNA"/>
</dbReference>
<dbReference type="Pfam" id="PF13476">
    <property type="entry name" value="AAA_23"/>
    <property type="match status" value="1"/>
</dbReference>
<name>A0ABQ1FM02_9GAMM</name>
<keyword evidence="5" id="KW-1185">Reference proteome</keyword>
<evidence type="ECO:0000256" key="1">
    <source>
        <dbReference type="SAM" id="MobiDB-lite"/>
    </source>
</evidence>
<dbReference type="RefSeq" id="WP_188792601.1">
    <property type="nucleotide sequence ID" value="NZ_BMJA01000001.1"/>
</dbReference>
<dbReference type="CDD" id="cd00267">
    <property type="entry name" value="ABC_ATPase"/>
    <property type="match status" value="1"/>
</dbReference>
<evidence type="ECO:0000259" key="3">
    <source>
        <dbReference type="Pfam" id="PF13476"/>
    </source>
</evidence>
<dbReference type="PANTHER" id="PTHR43581:SF4">
    <property type="entry name" value="ATP_GTP PHOSPHATASE"/>
    <property type="match status" value="1"/>
</dbReference>
<feature type="domain" description="Rad50/SbcC-type AAA" evidence="3">
    <location>
        <begin position="41"/>
        <end position="68"/>
    </location>
</feature>
<feature type="domain" description="ATPase AAA-type core" evidence="2">
    <location>
        <begin position="300"/>
        <end position="368"/>
    </location>
</feature>
<dbReference type="Pfam" id="PF13304">
    <property type="entry name" value="AAA_21"/>
    <property type="match status" value="1"/>
</dbReference>
<dbReference type="PANTHER" id="PTHR43581">
    <property type="entry name" value="ATP/GTP PHOSPHATASE"/>
    <property type="match status" value="1"/>
</dbReference>
<evidence type="ECO:0000259" key="2">
    <source>
        <dbReference type="Pfam" id="PF13304"/>
    </source>
</evidence>
<sequence length="622" mass="68909">MIDLKKEIEELEALRGKYHIVFPAYITHIRFPRYKNMASGARIDFDFPITALVGANGSGKTSVLNALYGAPKRQSTGEYWFSTKVDPIEEGEGSPNRFIYGHYSAGFKKVVETRKARVRKFRNGRDDPNYWEPTKESPGDGMVVPSLEPGKNIQGRSLDRWNPVTRKVLYINFRKELSAFDKYFYFGKNPAIEAARATAAAKKAGKVASGRRILTKMDQVRLDAGLLARVIASGNTSEKSHNRKIATENRLLAPDELKVVSFILGRDYIEARWIRHRLFKGDGGISIVFKTEYGRYSEAFAGSGEVAVASCVVQVLNEKKKGTLLLLDEPEVSLHPGAQERLLAFLAQTAKRKQMQIVFSTHSPHLISALPNDAIKTFHQLQDGAFSIISSTHPYAAFRRLGATHGGKVLVIVEDRLAKLVVQQALALIEDEATRQLFRVEFVSGGASSILNTRIPVFMESSEHIFVLLDGDQKKIDQIQDPDEIPEAQNNQLGQKISAQIGANPELNIDGGSGGGNHEQRIASQRKYLAWVRRCLNYIPTSCPEELVLLAAGKMLADQVGNAPKCKVRLQAVATEALGREAGSEETDRYGEFLLATNRAKSKELAVLTLQLTAFLAAIRAQ</sequence>
<reference evidence="5" key="1">
    <citation type="journal article" date="2019" name="Int. J. Syst. Evol. Microbiol.">
        <title>The Global Catalogue of Microorganisms (GCM) 10K type strain sequencing project: providing services to taxonomists for standard genome sequencing and annotation.</title>
        <authorList>
            <consortium name="The Broad Institute Genomics Platform"/>
            <consortium name="The Broad Institute Genome Sequencing Center for Infectious Disease"/>
            <person name="Wu L."/>
            <person name="Ma J."/>
        </authorList>
    </citation>
    <scope>NUCLEOTIDE SEQUENCE [LARGE SCALE GENOMIC DNA]</scope>
    <source>
        <strain evidence="5">CGMCC 1.15439</strain>
    </source>
</reference>
<organism evidence="4 5">
    <name type="scientific">Dyella nitratireducens</name>
    <dbReference type="NCBI Taxonomy" id="1849580"/>
    <lineage>
        <taxon>Bacteria</taxon>
        <taxon>Pseudomonadati</taxon>
        <taxon>Pseudomonadota</taxon>
        <taxon>Gammaproteobacteria</taxon>
        <taxon>Lysobacterales</taxon>
        <taxon>Rhodanobacteraceae</taxon>
        <taxon>Dyella</taxon>
    </lineage>
</organism>
<feature type="region of interest" description="Disordered" evidence="1">
    <location>
        <begin position="125"/>
        <end position="149"/>
    </location>
</feature>